<accession>A0ABR1UI19</accession>
<evidence type="ECO:0000313" key="2">
    <source>
        <dbReference type="EMBL" id="KAK8057558.1"/>
    </source>
</evidence>
<proteinExistence type="predicted"/>
<protein>
    <recommendedName>
        <fullName evidence="1">2EXR domain-containing protein</fullName>
    </recommendedName>
</protein>
<dbReference type="Pfam" id="PF20150">
    <property type="entry name" value="2EXR"/>
    <property type="match status" value="1"/>
</dbReference>
<feature type="domain" description="2EXR" evidence="1">
    <location>
        <begin position="32"/>
        <end position="115"/>
    </location>
</feature>
<dbReference type="Proteomes" id="UP001446871">
    <property type="component" value="Unassembled WGS sequence"/>
</dbReference>
<keyword evidence="3" id="KW-1185">Reference proteome</keyword>
<reference evidence="2 3" key="1">
    <citation type="submission" date="2023-01" db="EMBL/GenBank/DDBJ databases">
        <title>Analysis of 21 Apiospora genomes using comparative genomics revels a genus with tremendous synthesis potential of carbohydrate active enzymes and secondary metabolites.</title>
        <authorList>
            <person name="Sorensen T."/>
        </authorList>
    </citation>
    <scope>NUCLEOTIDE SEQUENCE [LARGE SCALE GENOMIC DNA]</scope>
    <source>
        <strain evidence="2 3">CBS 83171</strain>
    </source>
</reference>
<gene>
    <name evidence="2" type="ORF">PG996_011495</name>
</gene>
<comment type="caution">
    <text evidence="2">The sequence shown here is derived from an EMBL/GenBank/DDBJ whole genome shotgun (WGS) entry which is preliminary data.</text>
</comment>
<name>A0ABR1UI19_9PEZI</name>
<evidence type="ECO:0000313" key="3">
    <source>
        <dbReference type="Proteomes" id="UP001446871"/>
    </source>
</evidence>
<dbReference type="InterPro" id="IPR045518">
    <property type="entry name" value="2EXR"/>
</dbReference>
<evidence type="ECO:0000259" key="1">
    <source>
        <dbReference type="Pfam" id="PF20150"/>
    </source>
</evidence>
<dbReference type="EMBL" id="JAQQWM010000007">
    <property type="protein sequence ID" value="KAK8057558.1"/>
    <property type="molecule type" value="Genomic_DNA"/>
</dbReference>
<organism evidence="2 3">
    <name type="scientific">Apiospora saccharicola</name>
    <dbReference type="NCBI Taxonomy" id="335842"/>
    <lineage>
        <taxon>Eukaryota</taxon>
        <taxon>Fungi</taxon>
        <taxon>Dikarya</taxon>
        <taxon>Ascomycota</taxon>
        <taxon>Pezizomycotina</taxon>
        <taxon>Sordariomycetes</taxon>
        <taxon>Xylariomycetidae</taxon>
        <taxon>Amphisphaeriales</taxon>
        <taxon>Apiosporaceae</taxon>
        <taxon>Apiospora</taxon>
    </lineage>
</organism>
<sequence length="150" mass="16956">MENPIESSNAPHAVDDIHVDAADLVPETMSIFHRFQYLPQELRDSVWDAAARSAYEPYNAMTAEDPRLFCMNRKSMSALEPIRIDDRMDSKVAEETLIRGLLALLLASKESNEQSRRTILGCQLRTESLPLLALPGYSYRGIRTSQLVMT</sequence>